<reference evidence="1 2" key="2">
    <citation type="journal article" date="2015" name="BMC Genomics">
        <title>Analysis of three genomes within the thermophilic bacterial species Caldanaerobacter subterraneus with a focus on carbon monoxide dehydrogenase evolution and hydrolase diversity.</title>
        <authorList>
            <person name="Sant'Anna F.H."/>
            <person name="Lebedinsky A.V."/>
            <person name="Sokolova T.G."/>
            <person name="Robb F.T."/>
            <person name="Gonzalez J.M."/>
        </authorList>
    </citation>
    <scope>NUCLEOTIDE SEQUENCE [LARGE SCALE GENOMIC DNA]</scope>
    <source>
        <strain evidence="1 2">DSM 12653</strain>
    </source>
</reference>
<gene>
    <name evidence="1" type="ORF">CDSM653_01027</name>
</gene>
<dbReference type="Proteomes" id="UP000010146">
    <property type="component" value="Unassembled WGS sequence"/>
</dbReference>
<dbReference type="AlphaFoldDB" id="A0A0F5PMV4"/>
<accession>A0A0F5PMV4</accession>
<sequence>MEELKNVKKIDYIIAHHTKDEHSCYIREFLENYRDAMGCVRGEG</sequence>
<protein>
    <submittedName>
        <fullName evidence="1">Uncharacterized protein</fullName>
    </submittedName>
</protein>
<name>A0A0F5PMV4_9THEO</name>
<organism evidence="1 2">
    <name type="scientific">Caldanaerobacter subterraneus subsp. pacificus DSM 12653</name>
    <dbReference type="NCBI Taxonomy" id="391606"/>
    <lineage>
        <taxon>Bacteria</taxon>
        <taxon>Bacillati</taxon>
        <taxon>Bacillota</taxon>
        <taxon>Clostridia</taxon>
        <taxon>Thermoanaerobacterales</taxon>
        <taxon>Thermoanaerobacteraceae</taxon>
        <taxon>Caldanaerobacter</taxon>
    </lineage>
</organism>
<reference evidence="1 2" key="1">
    <citation type="submission" date="2008-07" db="EMBL/GenBank/DDBJ databases">
        <authorList>
            <person name="Gonzalez J."/>
            <person name="Sokolova T."/>
            <person name="Ferriera S."/>
            <person name="Johnson J."/>
            <person name="Kravitz S."/>
            <person name="Beeson K."/>
            <person name="Sutton G."/>
            <person name="Rogers Y.-H."/>
            <person name="Friedman R."/>
            <person name="Frazier M."/>
            <person name="Venter J.C."/>
        </authorList>
    </citation>
    <scope>NUCLEOTIDE SEQUENCE [LARGE SCALE GENOMIC DNA]</scope>
    <source>
        <strain evidence="1 2">DSM 12653</strain>
    </source>
</reference>
<evidence type="ECO:0000313" key="2">
    <source>
        <dbReference type="Proteomes" id="UP000010146"/>
    </source>
</evidence>
<proteinExistence type="predicted"/>
<comment type="caution">
    <text evidence="1">The sequence shown here is derived from an EMBL/GenBank/DDBJ whole genome shotgun (WGS) entry which is preliminary data.</text>
</comment>
<evidence type="ECO:0000313" key="1">
    <source>
        <dbReference type="EMBL" id="KKC29940.1"/>
    </source>
</evidence>
<dbReference type="EMBL" id="ABXP02000059">
    <property type="protein sequence ID" value="KKC29940.1"/>
    <property type="molecule type" value="Genomic_DNA"/>
</dbReference>
<reference evidence="2" key="3">
    <citation type="submission" date="2015-02" db="EMBL/GenBank/DDBJ databases">
        <title>Genome analysis of three genomes within the thermophilic hydrogenogenic bacterial species Caldanaerobacter subterraneus.</title>
        <authorList>
            <person name="Sant'Anna F.H."/>
            <person name="Lebedinsky A."/>
            <person name="Sokolova T."/>
            <person name="Robb F.T."/>
            <person name="Gonzalez J.M."/>
        </authorList>
    </citation>
    <scope>NUCLEOTIDE SEQUENCE [LARGE SCALE GENOMIC DNA]</scope>
    <source>
        <strain evidence="2">DSM 12653</strain>
    </source>
</reference>